<feature type="transmembrane region" description="Helical" evidence="1">
    <location>
        <begin position="49"/>
        <end position="69"/>
    </location>
</feature>
<keyword evidence="1" id="KW-1133">Transmembrane helix</keyword>
<evidence type="ECO:0000313" key="2">
    <source>
        <dbReference type="EMBL" id="ELA41375.1"/>
    </source>
</evidence>
<name>L2GLJ4_VITCO</name>
<proteinExistence type="predicted"/>
<dbReference type="Proteomes" id="UP000011082">
    <property type="component" value="Unassembled WGS sequence"/>
</dbReference>
<reference evidence="3" key="1">
    <citation type="submission" date="2011-05" db="EMBL/GenBank/DDBJ databases">
        <title>The genome sequence of Vittaforma corneae strain ATCC 50505.</title>
        <authorList>
            <consortium name="The Broad Institute Genome Sequencing Platform"/>
            <person name="Cuomo C."/>
            <person name="Didier E."/>
            <person name="Bowers L."/>
            <person name="Young S.K."/>
            <person name="Zeng Q."/>
            <person name="Gargeya S."/>
            <person name="Fitzgerald M."/>
            <person name="Haas B."/>
            <person name="Abouelleil A."/>
            <person name="Alvarado L."/>
            <person name="Arachchi H.M."/>
            <person name="Berlin A."/>
            <person name="Chapman S.B."/>
            <person name="Gearin G."/>
            <person name="Goldberg J."/>
            <person name="Griggs A."/>
            <person name="Gujja S."/>
            <person name="Hansen M."/>
            <person name="Heiman D."/>
            <person name="Howarth C."/>
            <person name="Larimer J."/>
            <person name="Lui A."/>
            <person name="MacDonald P.J.P."/>
            <person name="McCowen C."/>
            <person name="Montmayeur A."/>
            <person name="Murphy C."/>
            <person name="Neiman D."/>
            <person name="Pearson M."/>
            <person name="Priest M."/>
            <person name="Roberts A."/>
            <person name="Saif S."/>
            <person name="Shea T."/>
            <person name="Sisk P."/>
            <person name="Stolte C."/>
            <person name="Sykes S."/>
            <person name="Wortman J."/>
            <person name="Nusbaum C."/>
            <person name="Birren B."/>
        </authorList>
    </citation>
    <scope>NUCLEOTIDE SEQUENCE [LARGE SCALE GENOMIC DNA]</scope>
    <source>
        <strain evidence="3">ATCC 50505</strain>
    </source>
</reference>
<organism evidence="2 3">
    <name type="scientific">Vittaforma corneae (strain ATCC 50505)</name>
    <name type="common">Microsporidian parasite</name>
    <name type="synonym">Nosema corneum</name>
    <dbReference type="NCBI Taxonomy" id="993615"/>
    <lineage>
        <taxon>Eukaryota</taxon>
        <taxon>Fungi</taxon>
        <taxon>Fungi incertae sedis</taxon>
        <taxon>Microsporidia</taxon>
        <taxon>Nosematidae</taxon>
        <taxon>Vittaforma</taxon>
    </lineage>
</organism>
<keyword evidence="1" id="KW-0472">Membrane</keyword>
<gene>
    <name evidence="2" type="ORF">VICG_01616</name>
</gene>
<feature type="transmembrane region" description="Helical" evidence="1">
    <location>
        <begin position="16"/>
        <end position="37"/>
    </location>
</feature>
<dbReference type="RefSeq" id="XP_007605061.1">
    <property type="nucleotide sequence ID" value="XM_007604999.1"/>
</dbReference>
<accession>L2GLJ4</accession>
<dbReference type="AlphaFoldDB" id="L2GLJ4"/>
<dbReference type="HOGENOM" id="CLU_1564098_0_0_1"/>
<feature type="transmembrane region" description="Helical" evidence="1">
    <location>
        <begin position="90"/>
        <end position="113"/>
    </location>
</feature>
<dbReference type="GeneID" id="19882326"/>
<dbReference type="EMBL" id="JH370145">
    <property type="protein sequence ID" value="ELA41375.1"/>
    <property type="molecule type" value="Genomic_DNA"/>
</dbReference>
<protein>
    <submittedName>
        <fullName evidence="2">Uncharacterized protein</fullName>
    </submittedName>
</protein>
<keyword evidence="1" id="KW-0812">Transmembrane</keyword>
<sequence>MHRHRLFLQHSKLYRGFAYFCIALLFVLDCFCLRTLLSYQNPQTFIFNHIALIILVWMSHALLYLSIVLSQLLLDSAGWIPFWDTQKDSALLCVFLISEFLCIVLSVCLMAVFPSLGVFSLLFVLGFALKLICSLLACSTVAQTLHCPLSAKECTYESVLECKQTIISLKY</sequence>
<dbReference type="VEuPathDB" id="MicrosporidiaDB:VICG_01616"/>
<feature type="transmembrane region" description="Helical" evidence="1">
    <location>
        <begin position="119"/>
        <end position="142"/>
    </location>
</feature>
<keyword evidence="3" id="KW-1185">Reference proteome</keyword>
<evidence type="ECO:0000256" key="1">
    <source>
        <dbReference type="SAM" id="Phobius"/>
    </source>
</evidence>
<evidence type="ECO:0000313" key="3">
    <source>
        <dbReference type="Proteomes" id="UP000011082"/>
    </source>
</evidence>
<dbReference type="InParanoid" id="L2GLJ4"/>